<evidence type="ECO:0000313" key="2">
    <source>
        <dbReference type="EMBL" id="OWP02883.1"/>
    </source>
</evidence>
<reference evidence="2 3" key="1">
    <citation type="submission" date="2017-04" db="EMBL/GenBank/DDBJ databases">
        <title>Draft genome sequence of Marssonina coronaria NL1: causal agent of apple blotch.</title>
        <authorList>
            <person name="Cheng Q."/>
        </authorList>
    </citation>
    <scope>NUCLEOTIDE SEQUENCE [LARGE SCALE GENOMIC DNA]</scope>
    <source>
        <strain evidence="2 3">NL1</strain>
    </source>
</reference>
<feature type="compositionally biased region" description="Polar residues" evidence="1">
    <location>
        <begin position="1"/>
        <end position="10"/>
    </location>
</feature>
<evidence type="ECO:0000256" key="1">
    <source>
        <dbReference type="SAM" id="MobiDB-lite"/>
    </source>
</evidence>
<dbReference type="EMBL" id="MZNU01000204">
    <property type="protein sequence ID" value="OWP02883.1"/>
    <property type="molecule type" value="Genomic_DNA"/>
</dbReference>
<sequence>MSYLHHQTSPAPARTAPTRFVETELHATAPRPMASKRGRWASTPTVSRRHGGSALLGLARDQNPDKDGDSDSDGDTVIDNDNASDTDTDNTRGRRVPPSHPVASHFQTWRRSDQRCQLMSLPTCNPSRPARHSTTDTDAADPLGPRRSAHEADLYQKSSRRGGNVEEQPARESEAGTPAWPQYALPRSRGPVGYLLGVRC</sequence>
<gene>
    <name evidence="2" type="ORF">B2J93_3463</name>
</gene>
<protein>
    <submittedName>
        <fullName evidence="2">Uncharacterized protein</fullName>
    </submittedName>
</protein>
<keyword evidence="3" id="KW-1185">Reference proteome</keyword>
<evidence type="ECO:0000313" key="3">
    <source>
        <dbReference type="Proteomes" id="UP000242519"/>
    </source>
</evidence>
<feature type="compositionally biased region" description="Acidic residues" evidence="1">
    <location>
        <begin position="70"/>
        <end position="88"/>
    </location>
</feature>
<dbReference type="AlphaFoldDB" id="A0A218Z5U5"/>
<proteinExistence type="predicted"/>
<feature type="compositionally biased region" description="Polar residues" evidence="1">
    <location>
        <begin position="105"/>
        <end position="126"/>
    </location>
</feature>
<name>A0A218Z5U5_9HELO</name>
<accession>A0A218Z5U5</accession>
<dbReference type="Proteomes" id="UP000242519">
    <property type="component" value="Unassembled WGS sequence"/>
</dbReference>
<feature type="region of interest" description="Disordered" evidence="1">
    <location>
        <begin position="1"/>
        <end position="190"/>
    </location>
</feature>
<organism evidence="2 3">
    <name type="scientific">Diplocarpon coronariae</name>
    <dbReference type="NCBI Taxonomy" id="2795749"/>
    <lineage>
        <taxon>Eukaryota</taxon>
        <taxon>Fungi</taxon>
        <taxon>Dikarya</taxon>
        <taxon>Ascomycota</taxon>
        <taxon>Pezizomycotina</taxon>
        <taxon>Leotiomycetes</taxon>
        <taxon>Helotiales</taxon>
        <taxon>Drepanopezizaceae</taxon>
        <taxon>Diplocarpon</taxon>
    </lineage>
</organism>
<dbReference type="InParanoid" id="A0A218Z5U5"/>
<comment type="caution">
    <text evidence="2">The sequence shown here is derived from an EMBL/GenBank/DDBJ whole genome shotgun (WGS) entry which is preliminary data.</text>
</comment>